<dbReference type="EMBL" id="GEDV01008713">
    <property type="protein sequence ID" value="JAP79844.1"/>
    <property type="molecule type" value="Transcribed_RNA"/>
</dbReference>
<dbReference type="GO" id="GO:0019005">
    <property type="term" value="C:SCF ubiquitin ligase complex"/>
    <property type="evidence" value="ECO:0007669"/>
    <property type="project" value="TreeGrafter"/>
</dbReference>
<dbReference type="GO" id="GO:0031146">
    <property type="term" value="P:SCF-dependent proteasomal ubiquitin-dependent protein catabolic process"/>
    <property type="evidence" value="ECO:0007669"/>
    <property type="project" value="TreeGrafter"/>
</dbReference>
<dbReference type="Pfam" id="PF12937">
    <property type="entry name" value="F-box-like"/>
    <property type="match status" value="1"/>
</dbReference>
<reference evidence="2" key="1">
    <citation type="journal article" date="2016" name="Ticks Tick Borne Dis.">
        <title>De novo assembly and annotation of the salivary gland transcriptome of Rhipicephalus appendiculatus male and female ticks during blood feeding.</title>
        <authorList>
            <person name="de Castro M.H."/>
            <person name="de Klerk D."/>
            <person name="Pienaar R."/>
            <person name="Latif A.A."/>
            <person name="Rees D.J."/>
            <person name="Mans B.J."/>
        </authorList>
    </citation>
    <scope>NUCLEOTIDE SEQUENCE</scope>
    <source>
        <tissue evidence="2">Salivary glands</tissue>
    </source>
</reference>
<dbReference type="InterPro" id="IPR001611">
    <property type="entry name" value="Leu-rich_rpt"/>
</dbReference>
<dbReference type="AlphaFoldDB" id="A0A131YKN9"/>
<dbReference type="Gene3D" id="3.80.10.10">
    <property type="entry name" value="Ribonuclease Inhibitor"/>
    <property type="match status" value="1"/>
</dbReference>
<dbReference type="PANTHER" id="PTHR13318">
    <property type="entry name" value="PARTNER OF PAIRED, ISOFORM B-RELATED"/>
    <property type="match status" value="1"/>
</dbReference>
<organism evidence="2">
    <name type="scientific">Rhipicephalus appendiculatus</name>
    <name type="common">Brown ear tick</name>
    <dbReference type="NCBI Taxonomy" id="34631"/>
    <lineage>
        <taxon>Eukaryota</taxon>
        <taxon>Metazoa</taxon>
        <taxon>Ecdysozoa</taxon>
        <taxon>Arthropoda</taxon>
        <taxon>Chelicerata</taxon>
        <taxon>Arachnida</taxon>
        <taxon>Acari</taxon>
        <taxon>Parasitiformes</taxon>
        <taxon>Ixodida</taxon>
        <taxon>Ixodoidea</taxon>
        <taxon>Ixodidae</taxon>
        <taxon>Rhipicephalinae</taxon>
        <taxon>Rhipicephalus</taxon>
        <taxon>Rhipicephalus</taxon>
    </lineage>
</organism>
<evidence type="ECO:0000313" key="2">
    <source>
        <dbReference type="EMBL" id="JAP79844.1"/>
    </source>
</evidence>
<dbReference type="SUPFAM" id="SSF52047">
    <property type="entry name" value="RNI-like"/>
    <property type="match status" value="1"/>
</dbReference>
<dbReference type="InterPro" id="IPR006553">
    <property type="entry name" value="Leu-rich_rpt_Cys-con_subtyp"/>
</dbReference>
<dbReference type="SMART" id="SM00256">
    <property type="entry name" value="FBOX"/>
    <property type="match status" value="1"/>
</dbReference>
<dbReference type="Pfam" id="PF13516">
    <property type="entry name" value="LRR_6"/>
    <property type="match status" value="2"/>
</dbReference>
<dbReference type="PROSITE" id="PS50181">
    <property type="entry name" value="FBOX"/>
    <property type="match status" value="1"/>
</dbReference>
<dbReference type="PANTHER" id="PTHR13318:SF95">
    <property type="entry name" value="F-BOX PROTEIN YLR352W"/>
    <property type="match status" value="1"/>
</dbReference>
<dbReference type="InterPro" id="IPR001810">
    <property type="entry name" value="F-box_dom"/>
</dbReference>
<proteinExistence type="predicted"/>
<dbReference type="SMART" id="SM00367">
    <property type="entry name" value="LRR_CC"/>
    <property type="match status" value="3"/>
</dbReference>
<dbReference type="InterPro" id="IPR032675">
    <property type="entry name" value="LRR_dom_sf"/>
</dbReference>
<evidence type="ECO:0000259" key="1">
    <source>
        <dbReference type="PROSITE" id="PS50181"/>
    </source>
</evidence>
<name>A0A131YKN9_RHIAP</name>
<sequence>MRGITIMTAFDADGLPDVVLLQIFRLLKFSDLCKVGRVCRRWYGLSRSQALWTCVDASAPEISSVQMDRLASVLTDSVRWLYVSSFLHCGLFLSPGALRDLRAHCPYLSTLVIKSALLTTLDDFAPVTVGDLPPTLKTLSLRHSFFQVDQFFSLLAIRNLSILDLSFCWCVSDQDIPFVTQLPNLRELYLEYCEDIRDTGVALVVSRGHNLKTLALDGTKITDEAIRTIAENALALERLYVGSTAVTDIGVLHLSKGKCFSLQELCLFSTRVTVQTMKVLVDVFPQLQWLNLENTLIDIGDSPLIAKHVPPGCTVLVDGVRFHLGVGCNHSVDRLRLQD</sequence>
<protein>
    <submittedName>
        <fullName evidence="2">F-box and leucine-rich repeat protein 12</fullName>
    </submittedName>
</protein>
<dbReference type="Gene3D" id="1.20.1280.50">
    <property type="match status" value="1"/>
</dbReference>
<accession>A0A131YKN9</accession>
<feature type="domain" description="F-box" evidence="1">
    <location>
        <begin position="9"/>
        <end position="55"/>
    </location>
</feature>